<evidence type="ECO:0000313" key="1">
    <source>
        <dbReference type="EMBL" id="QBK88390.1"/>
    </source>
</evidence>
<sequence length="137" mass="16159">MNNKEQQIFKEHILVKFNNLLLELITSLADVCPDSIIGKNISAIQSVVRRTKQKDKYVKLFVVKVLKYKKEINNFDEKFFTRGSFNSDADGNMTVIDHIFTIQQNVWCNLSSINKMTVFKYMQYLCKYTQDYLLITR</sequence>
<proteinExistence type="predicted"/>
<reference evidence="1" key="1">
    <citation type="journal article" date="2019" name="MBio">
        <title>Virus Genomes from Deep Sea Sediments Expand the Ocean Megavirome and Support Independent Origins of Viral Gigantism.</title>
        <authorList>
            <person name="Backstrom D."/>
            <person name="Yutin N."/>
            <person name="Jorgensen S.L."/>
            <person name="Dharamshi J."/>
            <person name="Homa F."/>
            <person name="Zaremba-Niedwiedzka K."/>
            <person name="Spang A."/>
            <person name="Wolf Y.I."/>
            <person name="Koonin E.V."/>
            <person name="Ettema T.J."/>
        </authorList>
    </citation>
    <scope>NUCLEOTIDE SEQUENCE</scope>
</reference>
<accession>A0A481YZF8</accession>
<organism evidence="1">
    <name type="scientific">Mimivirus LCMiAC01</name>
    <dbReference type="NCBI Taxonomy" id="2506608"/>
    <lineage>
        <taxon>Viruses</taxon>
        <taxon>Varidnaviria</taxon>
        <taxon>Bamfordvirae</taxon>
        <taxon>Nucleocytoviricota</taxon>
        <taxon>Megaviricetes</taxon>
        <taxon>Imitervirales</taxon>
        <taxon>Mimiviridae</taxon>
        <taxon>Klosneuvirinae</taxon>
    </lineage>
</organism>
<name>A0A481YZF8_9VIRU</name>
<protein>
    <submittedName>
        <fullName evidence="1">Uncharacterized protein</fullName>
    </submittedName>
</protein>
<gene>
    <name evidence="1" type="ORF">LCMiAC01_00540</name>
</gene>
<dbReference type="EMBL" id="MK500388">
    <property type="protein sequence ID" value="QBK88390.1"/>
    <property type="molecule type" value="Genomic_DNA"/>
</dbReference>